<dbReference type="AlphaFoldDB" id="A0A5C7VXM0"/>
<comment type="caution">
    <text evidence="1">The sequence shown here is derived from an EMBL/GenBank/DDBJ whole genome shotgun (WGS) entry which is preliminary data.</text>
</comment>
<gene>
    <name evidence="1" type="ORF">E6Q60_05030</name>
</gene>
<sequence>MKQINFNSLTIILLGFLIKSLVWAGDGHHGGHVGGGHFGGYHGLDIHFGYGLGLGYDLGYYGYGLPHYYPYPPVVTVPASPVVASPPTHIQHNVSSAPQSQSSYWYYCRNPEGYYPYVRECSGDWEKISPQPPAQ</sequence>
<accession>A0A5C7VXM0</accession>
<evidence type="ECO:0008006" key="3">
    <source>
        <dbReference type="Google" id="ProtNLM"/>
    </source>
</evidence>
<evidence type="ECO:0000313" key="2">
    <source>
        <dbReference type="Proteomes" id="UP000321055"/>
    </source>
</evidence>
<reference evidence="1 2" key="1">
    <citation type="submission" date="2018-09" db="EMBL/GenBank/DDBJ databases">
        <title>Metagenome Assembled Genomes from an Advanced Water Purification Facility.</title>
        <authorList>
            <person name="Stamps B.W."/>
            <person name="Spear J.R."/>
        </authorList>
    </citation>
    <scope>NUCLEOTIDE SEQUENCE [LARGE SCALE GENOMIC DNA]</scope>
    <source>
        <strain evidence="1">Bin_54_1</strain>
    </source>
</reference>
<proteinExistence type="predicted"/>
<evidence type="ECO:0000313" key="1">
    <source>
        <dbReference type="EMBL" id="TXI29262.1"/>
    </source>
</evidence>
<dbReference type="Proteomes" id="UP000321055">
    <property type="component" value="Unassembled WGS sequence"/>
</dbReference>
<organism evidence="1 2">
    <name type="scientific">Nitrosomonas oligotropha</name>
    <dbReference type="NCBI Taxonomy" id="42354"/>
    <lineage>
        <taxon>Bacteria</taxon>
        <taxon>Pseudomonadati</taxon>
        <taxon>Pseudomonadota</taxon>
        <taxon>Betaproteobacteria</taxon>
        <taxon>Nitrosomonadales</taxon>
        <taxon>Nitrosomonadaceae</taxon>
        <taxon>Nitrosomonas</taxon>
    </lineage>
</organism>
<name>A0A5C7VXM0_9PROT</name>
<dbReference type="EMBL" id="SSFX01000038">
    <property type="protein sequence ID" value="TXI29262.1"/>
    <property type="molecule type" value="Genomic_DNA"/>
</dbReference>
<protein>
    <recommendedName>
        <fullName evidence="3">Proline-rich region</fullName>
    </recommendedName>
</protein>